<dbReference type="Proteomes" id="UP001454036">
    <property type="component" value="Unassembled WGS sequence"/>
</dbReference>
<dbReference type="Gene3D" id="3.10.10.10">
    <property type="entry name" value="HIV Type 1 Reverse Transcriptase, subunit A, domain 1"/>
    <property type="match status" value="1"/>
</dbReference>
<sequence length="94" mass="10616">MFGIDTSVALHQMHVDSMYKPVKQKKQTFKDEKDQAVKIEVELSLKAGAIRELQFPEWIANVVLVKSQMGHGGCAQISQASIKHVQKTFTLYRA</sequence>
<organism evidence="1 2">
    <name type="scientific">Lithospermum erythrorhizon</name>
    <name type="common">Purple gromwell</name>
    <name type="synonym">Lithospermum officinale var. erythrorhizon</name>
    <dbReference type="NCBI Taxonomy" id="34254"/>
    <lineage>
        <taxon>Eukaryota</taxon>
        <taxon>Viridiplantae</taxon>
        <taxon>Streptophyta</taxon>
        <taxon>Embryophyta</taxon>
        <taxon>Tracheophyta</taxon>
        <taxon>Spermatophyta</taxon>
        <taxon>Magnoliopsida</taxon>
        <taxon>eudicotyledons</taxon>
        <taxon>Gunneridae</taxon>
        <taxon>Pentapetalae</taxon>
        <taxon>asterids</taxon>
        <taxon>lamiids</taxon>
        <taxon>Boraginales</taxon>
        <taxon>Boraginaceae</taxon>
        <taxon>Boraginoideae</taxon>
        <taxon>Lithospermeae</taxon>
        <taxon>Lithospermum</taxon>
    </lineage>
</organism>
<accession>A0AAV3QE70</accession>
<evidence type="ECO:0000313" key="2">
    <source>
        <dbReference type="Proteomes" id="UP001454036"/>
    </source>
</evidence>
<dbReference type="InterPro" id="IPR043502">
    <property type="entry name" value="DNA/RNA_pol_sf"/>
</dbReference>
<dbReference type="EMBL" id="BAABME010020775">
    <property type="protein sequence ID" value="GAA0161402.1"/>
    <property type="molecule type" value="Genomic_DNA"/>
</dbReference>
<keyword evidence="2" id="KW-1185">Reference proteome</keyword>
<gene>
    <name evidence="1" type="ORF">LIER_39220</name>
</gene>
<name>A0AAV3QE70_LITER</name>
<proteinExistence type="predicted"/>
<comment type="caution">
    <text evidence="1">The sequence shown here is derived from an EMBL/GenBank/DDBJ whole genome shotgun (WGS) entry which is preliminary data.</text>
</comment>
<evidence type="ECO:0000313" key="1">
    <source>
        <dbReference type="EMBL" id="GAA0161402.1"/>
    </source>
</evidence>
<dbReference type="SUPFAM" id="SSF56672">
    <property type="entry name" value="DNA/RNA polymerases"/>
    <property type="match status" value="1"/>
</dbReference>
<dbReference type="AlphaFoldDB" id="A0AAV3QE70"/>
<reference evidence="1 2" key="1">
    <citation type="submission" date="2024-01" db="EMBL/GenBank/DDBJ databases">
        <title>The complete chloroplast genome sequence of Lithospermum erythrorhizon: insights into the phylogenetic relationship among Boraginaceae species and the maternal lineages of purple gromwells.</title>
        <authorList>
            <person name="Okada T."/>
            <person name="Watanabe K."/>
        </authorList>
    </citation>
    <scope>NUCLEOTIDE SEQUENCE [LARGE SCALE GENOMIC DNA]</scope>
</reference>
<protein>
    <submittedName>
        <fullName evidence="1">Uncharacterized protein</fullName>
    </submittedName>
</protein>